<keyword evidence="5" id="KW-1185">Reference proteome</keyword>
<dbReference type="Gene3D" id="3.30.470.10">
    <property type="match status" value="1"/>
</dbReference>
<dbReference type="InterPro" id="IPR001544">
    <property type="entry name" value="Aminotrans_IV"/>
</dbReference>
<dbReference type="InterPro" id="IPR043132">
    <property type="entry name" value="BCAT-like_C"/>
</dbReference>
<dbReference type="PANTHER" id="PTHR42743:SF11">
    <property type="entry name" value="AMINODEOXYCHORISMATE LYASE"/>
    <property type="match status" value="1"/>
</dbReference>
<comment type="similarity">
    <text evidence="2">Belongs to the class-IV pyridoxal-phosphate-dependent aminotransferase family.</text>
</comment>
<proteinExistence type="inferred from homology"/>
<name>A0ABV8JBQ6_9BACL</name>
<gene>
    <name evidence="4" type="ORF">ACFOUO_05775</name>
</gene>
<dbReference type="InterPro" id="IPR043131">
    <property type="entry name" value="BCAT-like_N"/>
</dbReference>
<evidence type="ECO:0000313" key="4">
    <source>
        <dbReference type="EMBL" id="MFC4076318.1"/>
    </source>
</evidence>
<keyword evidence="3" id="KW-0663">Pyridoxal phosphate</keyword>
<keyword evidence="4" id="KW-0032">Aminotransferase</keyword>
<evidence type="ECO:0000256" key="3">
    <source>
        <dbReference type="ARBA" id="ARBA00022898"/>
    </source>
</evidence>
<comment type="cofactor">
    <cofactor evidence="1">
        <name>pyridoxal 5'-phosphate</name>
        <dbReference type="ChEBI" id="CHEBI:597326"/>
    </cofactor>
</comment>
<sequence length="277" mass="31084">MDRKEAFLSLKNRGVLYGDGLFETLRVEGGVPLFLHDHLERMREGIRILRFARAPEKRELKETIAEAIVASGVEEGYLRLTLTRGQGPFGKSLAELQEYTLWAEAKEMSLDPSRYEEGVAAITASLPKNPRSPLCRVKSLNYLESILARQEAVDQGAEEAVFLTVDGDLCEGASANLFLVKEGILITPSLNRGPLPGTVRRWVMELVPRLGLPVEERRVDPAEWHTAEEAFFTNSTWGPFPCVRADQRPIGDGNPGPVTRRLHREWKRAVRAQVERA</sequence>
<comment type="caution">
    <text evidence="4">The sequence shown here is derived from an EMBL/GenBank/DDBJ whole genome shotgun (WGS) entry which is preliminary data.</text>
</comment>
<evidence type="ECO:0000256" key="2">
    <source>
        <dbReference type="ARBA" id="ARBA00009320"/>
    </source>
</evidence>
<dbReference type="EMBL" id="JBHSAP010000007">
    <property type="protein sequence ID" value="MFC4076318.1"/>
    <property type="molecule type" value="Genomic_DNA"/>
</dbReference>
<dbReference type="GO" id="GO:0008483">
    <property type="term" value="F:transaminase activity"/>
    <property type="evidence" value="ECO:0007669"/>
    <property type="project" value="UniProtKB-KW"/>
</dbReference>
<dbReference type="PANTHER" id="PTHR42743">
    <property type="entry name" value="AMINO-ACID AMINOTRANSFERASE"/>
    <property type="match status" value="1"/>
</dbReference>
<evidence type="ECO:0000256" key="1">
    <source>
        <dbReference type="ARBA" id="ARBA00001933"/>
    </source>
</evidence>
<dbReference type="InterPro" id="IPR036038">
    <property type="entry name" value="Aminotransferase-like"/>
</dbReference>
<accession>A0ABV8JBQ6</accession>
<keyword evidence="4" id="KW-0808">Transferase</keyword>
<dbReference type="Pfam" id="PF01063">
    <property type="entry name" value="Aminotran_4"/>
    <property type="match status" value="1"/>
</dbReference>
<organism evidence="4 5">
    <name type="scientific">Salinithrix halophila</name>
    <dbReference type="NCBI Taxonomy" id="1485204"/>
    <lineage>
        <taxon>Bacteria</taxon>
        <taxon>Bacillati</taxon>
        <taxon>Bacillota</taxon>
        <taxon>Bacilli</taxon>
        <taxon>Bacillales</taxon>
        <taxon>Thermoactinomycetaceae</taxon>
        <taxon>Salinithrix</taxon>
    </lineage>
</organism>
<dbReference type="Gene3D" id="3.20.10.10">
    <property type="entry name" value="D-amino Acid Aminotransferase, subunit A, domain 2"/>
    <property type="match status" value="1"/>
</dbReference>
<dbReference type="RefSeq" id="WP_380703053.1">
    <property type="nucleotide sequence ID" value="NZ_JBHSAP010000007.1"/>
</dbReference>
<dbReference type="CDD" id="cd00449">
    <property type="entry name" value="PLPDE_IV"/>
    <property type="match status" value="1"/>
</dbReference>
<dbReference type="InterPro" id="IPR050571">
    <property type="entry name" value="Class-IV_PLP-Dep_Aminotrnsfr"/>
</dbReference>
<dbReference type="SUPFAM" id="SSF56752">
    <property type="entry name" value="D-aminoacid aminotransferase-like PLP-dependent enzymes"/>
    <property type="match status" value="1"/>
</dbReference>
<protein>
    <submittedName>
        <fullName evidence="4">Aminotransferase class IV</fullName>
    </submittedName>
</protein>
<evidence type="ECO:0000313" key="5">
    <source>
        <dbReference type="Proteomes" id="UP001595843"/>
    </source>
</evidence>
<dbReference type="Proteomes" id="UP001595843">
    <property type="component" value="Unassembled WGS sequence"/>
</dbReference>
<reference evidence="5" key="1">
    <citation type="journal article" date="2019" name="Int. J. Syst. Evol. Microbiol.">
        <title>The Global Catalogue of Microorganisms (GCM) 10K type strain sequencing project: providing services to taxonomists for standard genome sequencing and annotation.</title>
        <authorList>
            <consortium name="The Broad Institute Genomics Platform"/>
            <consortium name="The Broad Institute Genome Sequencing Center for Infectious Disease"/>
            <person name="Wu L."/>
            <person name="Ma J."/>
        </authorList>
    </citation>
    <scope>NUCLEOTIDE SEQUENCE [LARGE SCALE GENOMIC DNA]</scope>
    <source>
        <strain evidence="5">IBRC-M 10813</strain>
    </source>
</reference>